<dbReference type="SUPFAM" id="SSF56176">
    <property type="entry name" value="FAD-binding/transporter-associated domain-like"/>
    <property type="match status" value="1"/>
</dbReference>
<dbReference type="GO" id="GO:0009252">
    <property type="term" value="P:peptidoglycan biosynthetic process"/>
    <property type="evidence" value="ECO:0007669"/>
    <property type="project" value="UniProtKB-UniRule"/>
</dbReference>
<comment type="cofactor">
    <cofactor evidence="1 16">
        <name>FAD</name>
        <dbReference type="ChEBI" id="CHEBI:57692"/>
    </cofactor>
</comment>
<gene>
    <name evidence="16" type="primary">murB</name>
    <name evidence="18" type="ORF">J120_00920</name>
</gene>
<feature type="active site" evidence="16">
    <location>
        <position position="311"/>
    </location>
</feature>
<dbReference type="Pfam" id="PF01565">
    <property type="entry name" value="FAD_binding_4"/>
    <property type="match status" value="1"/>
</dbReference>
<evidence type="ECO:0000256" key="15">
    <source>
        <dbReference type="ARBA" id="ARBA00048914"/>
    </source>
</evidence>
<comment type="caution">
    <text evidence="16">Lacks conserved residue(s) required for the propagation of feature annotation.</text>
</comment>
<dbReference type="eggNOG" id="COG0812">
    <property type="taxonomic scope" value="Bacteria"/>
</dbReference>
<evidence type="ECO:0000256" key="2">
    <source>
        <dbReference type="ARBA" id="ARBA00003921"/>
    </source>
</evidence>
<proteinExistence type="inferred from homology"/>
<comment type="pathway">
    <text evidence="4 16">Cell wall biogenesis; peptidoglycan biosynthesis.</text>
</comment>
<dbReference type="STRING" id="1306947.J120_00920"/>
<evidence type="ECO:0000256" key="4">
    <source>
        <dbReference type="ARBA" id="ARBA00004752"/>
    </source>
</evidence>
<dbReference type="InterPro" id="IPR003170">
    <property type="entry name" value="MurB"/>
</dbReference>
<dbReference type="AlphaFoldDB" id="A0A0D2I2U5"/>
<evidence type="ECO:0000256" key="14">
    <source>
        <dbReference type="ARBA" id="ARBA00023316"/>
    </source>
</evidence>
<dbReference type="GO" id="GO:0008762">
    <property type="term" value="F:UDP-N-acetylmuramate dehydrogenase activity"/>
    <property type="evidence" value="ECO:0007669"/>
    <property type="project" value="UniProtKB-UniRule"/>
</dbReference>
<comment type="subcellular location">
    <subcellularLocation>
        <location evidence="3 16">Cytoplasm</location>
    </subcellularLocation>
</comment>
<dbReference type="Pfam" id="PF02873">
    <property type="entry name" value="MurB_C"/>
    <property type="match status" value="1"/>
</dbReference>
<dbReference type="InterPro" id="IPR006094">
    <property type="entry name" value="Oxid_FAD_bind_N"/>
</dbReference>
<dbReference type="PANTHER" id="PTHR21071:SF4">
    <property type="entry name" value="UDP-N-ACETYLENOLPYRUVOYLGLUCOSAMINE REDUCTASE"/>
    <property type="match status" value="1"/>
</dbReference>
<evidence type="ECO:0000313" key="19">
    <source>
        <dbReference type="Proteomes" id="UP000032214"/>
    </source>
</evidence>
<comment type="similarity">
    <text evidence="16">Belongs to the MurB family.</text>
</comment>
<evidence type="ECO:0000259" key="17">
    <source>
        <dbReference type="PROSITE" id="PS51387"/>
    </source>
</evidence>
<comment type="caution">
    <text evidence="18">The sequence shown here is derived from an EMBL/GenBank/DDBJ whole genome shotgun (WGS) entry which is preliminary data.</text>
</comment>
<keyword evidence="9 16" id="KW-0521">NADP</keyword>
<evidence type="ECO:0000256" key="16">
    <source>
        <dbReference type="HAMAP-Rule" id="MF_00037"/>
    </source>
</evidence>
<evidence type="ECO:0000256" key="11">
    <source>
        <dbReference type="ARBA" id="ARBA00022984"/>
    </source>
</evidence>
<name>A0A0D2I2U5_9BACT</name>
<keyword evidence="14 16" id="KW-0961">Cell wall biogenesis/degradation</keyword>
<evidence type="ECO:0000256" key="5">
    <source>
        <dbReference type="ARBA" id="ARBA00022490"/>
    </source>
</evidence>
<keyword evidence="13 16" id="KW-0131">Cell cycle</keyword>
<keyword evidence="12 16" id="KW-0560">Oxidoreductase</keyword>
<dbReference type="InterPro" id="IPR016167">
    <property type="entry name" value="FAD-bd_PCMH_sub1"/>
</dbReference>
<dbReference type="EMBL" id="ARQD01000001">
    <property type="protein sequence ID" value="KIX85520.1"/>
    <property type="molecule type" value="Genomic_DNA"/>
</dbReference>
<dbReference type="NCBIfam" id="TIGR00179">
    <property type="entry name" value="murB"/>
    <property type="match status" value="1"/>
</dbReference>
<keyword evidence="7 16" id="KW-0285">Flavoprotein</keyword>
<dbReference type="Gene3D" id="3.30.465.10">
    <property type="match status" value="1"/>
</dbReference>
<evidence type="ECO:0000256" key="6">
    <source>
        <dbReference type="ARBA" id="ARBA00022618"/>
    </source>
</evidence>
<evidence type="ECO:0000256" key="10">
    <source>
        <dbReference type="ARBA" id="ARBA00022960"/>
    </source>
</evidence>
<dbReference type="PROSITE" id="PS51387">
    <property type="entry name" value="FAD_PCMH"/>
    <property type="match status" value="1"/>
</dbReference>
<dbReference type="GO" id="GO:0051301">
    <property type="term" value="P:cell division"/>
    <property type="evidence" value="ECO:0007669"/>
    <property type="project" value="UniProtKB-KW"/>
</dbReference>
<organism evidence="18 19">
    <name type="scientific">candidate division TM6 bacterium JCVI TM6SC1</name>
    <dbReference type="NCBI Taxonomy" id="1306947"/>
    <lineage>
        <taxon>Bacteria</taxon>
        <taxon>Candidatus Babelota</taxon>
        <taxon>Vermiphilus</taxon>
    </lineage>
</organism>
<evidence type="ECO:0000256" key="8">
    <source>
        <dbReference type="ARBA" id="ARBA00022827"/>
    </source>
</evidence>
<reference evidence="18 19" key="1">
    <citation type="journal article" date="2013" name="Proc. Natl. Acad. Sci. U.S.A.">
        <title>Candidate phylum TM6 genome recovered from a hospital sink biofilm provides genomic insights into this uncultivated phylum.</title>
        <authorList>
            <person name="McLean J.S."/>
            <person name="Lombardo M.J."/>
            <person name="Badger J.H."/>
            <person name="Edlund A."/>
            <person name="Novotny M."/>
            <person name="Yee-Greenbaum J."/>
            <person name="Vyahhi N."/>
            <person name="Hall A.P."/>
            <person name="Yang Y."/>
            <person name="Dupont C.L."/>
            <person name="Ziegler M.G."/>
            <person name="Chitsaz H."/>
            <person name="Allen A.E."/>
            <person name="Yooseph S."/>
            <person name="Tesler G."/>
            <person name="Pevzner P.A."/>
            <person name="Friedman R.M."/>
            <person name="Nealson K.H."/>
            <person name="Venter J.C."/>
            <person name="Lasken R.S."/>
        </authorList>
    </citation>
    <scope>NUCLEOTIDE SEQUENCE [LARGE SCALE GENOMIC DNA]</scope>
    <source>
        <strain evidence="18 19">TM6SC1</strain>
    </source>
</reference>
<dbReference type="Gene3D" id="3.30.43.10">
    <property type="entry name" value="Uridine Diphospho-n-acetylenolpyruvylglucosamine Reductase, domain 2"/>
    <property type="match status" value="1"/>
</dbReference>
<feature type="active site" description="Proton donor" evidence="16">
    <location>
        <position position="228"/>
    </location>
</feature>
<keyword evidence="10 16" id="KW-0133">Cell shape</keyword>
<dbReference type="GO" id="GO:0071555">
    <property type="term" value="P:cell wall organization"/>
    <property type="evidence" value="ECO:0007669"/>
    <property type="project" value="UniProtKB-KW"/>
</dbReference>
<feature type="domain" description="FAD-binding PCMH-type" evidence="17">
    <location>
        <begin position="28"/>
        <end position="197"/>
    </location>
</feature>
<dbReference type="EC" id="1.3.1.98" evidence="16"/>
<keyword evidence="5 16" id="KW-0963">Cytoplasm</keyword>
<evidence type="ECO:0000256" key="7">
    <source>
        <dbReference type="ARBA" id="ARBA00022630"/>
    </source>
</evidence>
<keyword evidence="19" id="KW-1185">Reference proteome</keyword>
<dbReference type="Proteomes" id="UP000032214">
    <property type="component" value="Unassembled WGS sequence"/>
</dbReference>
<comment type="function">
    <text evidence="2 16">Cell wall formation.</text>
</comment>
<dbReference type="InterPro" id="IPR016166">
    <property type="entry name" value="FAD-bd_PCMH"/>
</dbReference>
<keyword evidence="6 16" id="KW-0132">Cell division</keyword>
<evidence type="ECO:0000256" key="13">
    <source>
        <dbReference type="ARBA" id="ARBA00023306"/>
    </source>
</evidence>
<accession>A0A0D2I2U5</accession>
<dbReference type="InterPro" id="IPR011601">
    <property type="entry name" value="MurB_C"/>
</dbReference>
<dbReference type="InterPro" id="IPR016169">
    <property type="entry name" value="FAD-bd_PCMH_sub2"/>
</dbReference>
<dbReference type="UniPathway" id="UPA00219"/>
<dbReference type="HAMAP" id="MF_00037">
    <property type="entry name" value="MurB"/>
    <property type="match status" value="1"/>
</dbReference>
<evidence type="ECO:0000313" key="18">
    <source>
        <dbReference type="EMBL" id="KIX85520.1"/>
    </source>
</evidence>
<keyword evidence="8 16" id="KW-0274">FAD</keyword>
<dbReference type="PANTHER" id="PTHR21071">
    <property type="entry name" value="UDP-N-ACETYLENOLPYRUVOYLGLUCOSAMINE REDUCTASE"/>
    <property type="match status" value="1"/>
</dbReference>
<dbReference type="Gene3D" id="3.90.78.10">
    <property type="entry name" value="UDP-N-acetylenolpyruvoylglucosamine reductase, C-terminal domain"/>
    <property type="match status" value="1"/>
</dbReference>
<comment type="catalytic activity">
    <reaction evidence="15 16">
        <text>UDP-N-acetyl-alpha-D-muramate + NADP(+) = UDP-N-acetyl-3-O-(1-carboxyvinyl)-alpha-D-glucosamine + NADPH + H(+)</text>
        <dbReference type="Rhea" id="RHEA:12248"/>
        <dbReference type="ChEBI" id="CHEBI:15378"/>
        <dbReference type="ChEBI" id="CHEBI:57783"/>
        <dbReference type="ChEBI" id="CHEBI:58349"/>
        <dbReference type="ChEBI" id="CHEBI:68483"/>
        <dbReference type="ChEBI" id="CHEBI:70757"/>
        <dbReference type="EC" id="1.3.1.98"/>
    </reaction>
</comment>
<evidence type="ECO:0000256" key="9">
    <source>
        <dbReference type="ARBA" id="ARBA00022857"/>
    </source>
</evidence>
<evidence type="ECO:0000256" key="1">
    <source>
        <dbReference type="ARBA" id="ARBA00001974"/>
    </source>
</evidence>
<sequence>MYTVKACLPSAQTPIFGNISLSDKNWFKTGGLAQYFIEPLTANDFSQALIWAEKNHLPIFVLGQGANVLISDDGFQGVVIRPHLQDITTIDNDDHVYVTAGSGVVLHDLIEWCLEHNISGLEEFSGIPGTVGGSVYINLHYYEFLFEHFLVSGQVICKKTGAILNVDKNWFAFNYNTSTLQAKEYYLSSATFCLKRISDVATAYAQGRRTEIIRHRARRYPTANTCGSFFRNFLPHEVSMNGTQKPVIHVAYYLDKVGIKGELSHNDAIVSWQHANMIVNKGAATTTDIITIARQMQELVHKKFGLLPQPECELVGFNTYPLHTHL</sequence>
<dbReference type="InterPro" id="IPR036318">
    <property type="entry name" value="FAD-bd_PCMH-like_sf"/>
</dbReference>
<dbReference type="GO" id="GO:0071949">
    <property type="term" value="F:FAD binding"/>
    <property type="evidence" value="ECO:0007669"/>
    <property type="project" value="InterPro"/>
</dbReference>
<evidence type="ECO:0000256" key="12">
    <source>
        <dbReference type="ARBA" id="ARBA00023002"/>
    </source>
</evidence>
<dbReference type="GO" id="GO:0008360">
    <property type="term" value="P:regulation of cell shape"/>
    <property type="evidence" value="ECO:0007669"/>
    <property type="project" value="UniProtKB-KW"/>
</dbReference>
<keyword evidence="11 16" id="KW-0573">Peptidoglycan synthesis</keyword>
<dbReference type="SUPFAM" id="SSF56194">
    <property type="entry name" value="Uridine diphospho-N-Acetylenolpyruvylglucosamine reductase, MurB, C-terminal domain"/>
    <property type="match status" value="1"/>
</dbReference>
<dbReference type="InterPro" id="IPR036635">
    <property type="entry name" value="MurB_C_sf"/>
</dbReference>
<dbReference type="GO" id="GO:0005829">
    <property type="term" value="C:cytosol"/>
    <property type="evidence" value="ECO:0007669"/>
    <property type="project" value="TreeGrafter"/>
</dbReference>
<protein>
    <recommendedName>
        <fullName evidence="16">UDP-N-acetylenolpyruvoylglucosamine reductase</fullName>
        <ecNumber evidence="16">1.3.1.98</ecNumber>
    </recommendedName>
    <alternativeName>
        <fullName evidence="16">UDP-N-acetylmuramate dehydrogenase</fullName>
    </alternativeName>
</protein>
<evidence type="ECO:0000256" key="3">
    <source>
        <dbReference type="ARBA" id="ARBA00004496"/>
    </source>
</evidence>